<dbReference type="AlphaFoldDB" id="A0A2A6B896"/>
<accession>A0A8R1YM87</accession>
<accession>A0A2A6B896</accession>
<dbReference type="Proteomes" id="UP000005239">
    <property type="component" value="Unassembled WGS sequence"/>
</dbReference>
<reference evidence="3" key="1">
    <citation type="journal article" date="2008" name="Nat. Genet.">
        <title>The Pristionchus pacificus genome provides a unique perspective on nematode lifestyle and parasitism.</title>
        <authorList>
            <person name="Dieterich C."/>
            <person name="Clifton S.W."/>
            <person name="Schuster L.N."/>
            <person name="Chinwalla A."/>
            <person name="Delehaunty K."/>
            <person name="Dinkelacker I."/>
            <person name="Fulton L."/>
            <person name="Fulton R."/>
            <person name="Godfrey J."/>
            <person name="Minx P."/>
            <person name="Mitreva M."/>
            <person name="Roeseler W."/>
            <person name="Tian H."/>
            <person name="Witte H."/>
            <person name="Yang S.P."/>
            <person name="Wilson R.K."/>
            <person name="Sommer R.J."/>
        </authorList>
    </citation>
    <scope>NUCLEOTIDE SEQUENCE [LARGE SCALE GENOMIC DNA]</scope>
    <source>
        <strain evidence="3">PS312</strain>
    </source>
</reference>
<evidence type="ECO:0000256" key="1">
    <source>
        <dbReference type="SAM" id="MobiDB-lite"/>
    </source>
</evidence>
<sequence length="430" mass="47859">MPTKTANVKDQVSHPSNLLVPDPSLPLYRTRGDEDPGPAHVTDAEQRDVEGVEAATQFRVQIALSLVEESSLLWKRGHSLSLLWKSAAHFAYIRDSSLFLSHLYSYYKKSTRASTSKAIAIIAARMVKRSLTFVHELTLAHHPNIKPSSAIAYTARGRQNSAKTVFQYNIPSDDERPDFSTANVRVVTKIPAPIMCPTPIIVTSKVFRHRRSSPIDKKSTRASTSNAIAISDARIVKIALSYLCPRVNSRPPSEDQTVLGHCVHCSWQGEERADLHTVFQNDIPSDDERPDFTTANIANHSKTTDSRTESNGLPVVTKIPAPIMCPTPIIVMSKVFRHRRRLVCHPHDQSNPRHQGQLGHHENVDEKGDGGKVHSVLLMCFDEENTTNGDNDADRENGAARLHLRESIGQDRDAWADLASCDDQMNCTTF</sequence>
<dbReference type="EnsemblMetazoa" id="PPA35421.1">
    <property type="protein sequence ID" value="PPA35421.1"/>
    <property type="gene ID" value="WBGene00273790"/>
</dbReference>
<evidence type="ECO:0000313" key="3">
    <source>
        <dbReference type="Proteomes" id="UP000005239"/>
    </source>
</evidence>
<gene>
    <name evidence="2" type="primary">WBGene00273790</name>
</gene>
<evidence type="ECO:0000313" key="2">
    <source>
        <dbReference type="EnsemblMetazoa" id="PPA35421.1"/>
    </source>
</evidence>
<feature type="region of interest" description="Disordered" evidence="1">
    <location>
        <begin position="283"/>
        <end position="313"/>
    </location>
</feature>
<organism evidence="2 3">
    <name type="scientific">Pristionchus pacificus</name>
    <name type="common">Parasitic nematode worm</name>
    <dbReference type="NCBI Taxonomy" id="54126"/>
    <lineage>
        <taxon>Eukaryota</taxon>
        <taxon>Metazoa</taxon>
        <taxon>Ecdysozoa</taxon>
        <taxon>Nematoda</taxon>
        <taxon>Chromadorea</taxon>
        <taxon>Rhabditida</taxon>
        <taxon>Rhabditina</taxon>
        <taxon>Diplogasteromorpha</taxon>
        <taxon>Diplogasteroidea</taxon>
        <taxon>Neodiplogasteridae</taxon>
        <taxon>Pristionchus</taxon>
    </lineage>
</organism>
<keyword evidence="3" id="KW-1185">Reference proteome</keyword>
<reference evidence="2" key="2">
    <citation type="submission" date="2022-06" db="UniProtKB">
        <authorList>
            <consortium name="EnsemblMetazoa"/>
        </authorList>
    </citation>
    <scope>IDENTIFICATION</scope>
    <source>
        <strain evidence="2">PS312</strain>
    </source>
</reference>
<name>A0A2A6B896_PRIPA</name>
<feature type="compositionally biased region" description="Polar residues" evidence="1">
    <location>
        <begin position="1"/>
        <end position="16"/>
    </location>
</feature>
<feature type="region of interest" description="Disordered" evidence="1">
    <location>
        <begin position="1"/>
        <end position="40"/>
    </location>
</feature>
<proteinExistence type="predicted"/>
<protein>
    <submittedName>
        <fullName evidence="2">Uncharacterized protein</fullName>
    </submittedName>
</protein>